<evidence type="ECO:0000313" key="1">
    <source>
        <dbReference type="EMBL" id="MBX51625.1"/>
    </source>
</evidence>
<sequence length="28" mass="3643">MFRSVHKDFIFFLLLLFLFFFRSKKNWD</sequence>
<proteinExistence type="predicted"/>
<reference evidence="1" key="1">
    <citation type="submission" date="2018-02" db="EMBL/GenBank/DDBJ databases">
        <title>Rhizophora mucronata_Transcriptome.</title>
        <authorList>
            <person name="Meera S.P."/>
            <person name="Sreeshan A."/>
            <person name="Augustine A."/>
        </authorList>
    </citation>
    <scope>NUCLEOTIDE SEQUENCE</scope>
    <source>
        <tissue evidence="1">Leaf</tissue>
    </source>
</reference>
<name>A0A2P2PA39_RHIMU</name>
<protein>
    <submittedName>
        <fullName evidence="1">Uncharacterized protein</fullName>
    </submittedName>
</protein>
<dbReference type="AlphaFoldDB" id="A0A2P2PA39"/>
<organism evidence="1">
    <name type="scientific">Rhizophora mucronata</name>
    <name type="common">Asiatic mangrove</name>
    <dbReference type="NCBI Taxonomy" id="61149"/>
    <lineage>
        <taxon>Eukaryota</taxon>
        <taxon>Viridiplantae</taxon>
        <taxon>Streptophyta</taxon>
        <taxon>Embryophyta</taxon>
        <taxon>Tracheophyta</taxon>
        <taxon>Spermatophyta</taxon>
        <taxon>Magnoliopsida</taxon>
        <taxon>eudicotyledons</taxon>
        <taxon>Gunneridae</taxon>
        <taxon>Pentapetalae</taxon>
        <taxon>rosids</taxon>
        <taxon>fabids</taxon>
        <taxon>Malpighiales</taxon>
        <taxon>Rhizophoraceae</taxon>
        <taxon>Rhizophora</taxon>
    </lineage>
</organism>
<dbReference type="EMBL" id="GGEC01071141">
    <property type="protein sequence ID" value="MBX51625.1"/>
    <property type="molecule type" value="Transcribed_RNA"/>
</dbReference>
<accession>A0A2P2PA39</accession>